<evidence type="ECO:0000313" key="3">
    <source>
        <dbReference type="Proteomes" id="UP000887540"/>
    </source>
</evidence>
<accession>A0A914ENL9</accession>
<dbReference type="InterPro" id="IPR055119">
    <property type="entry name" value="Mig18_Fn1"/>
</dbReference>
<evidence type="ECO:0000313" key="4">
    <source>
        <dbReference type="WBParaSite" id="ACRNAN_scaffold9532.g10427.t1"/>
    </source>
</evidence>
<feature type="signal peptide" evidence="1">
    <location>
        <begin position="1"/>
        <end position="22"/>
    </location>
</feature>
<dbReference type="AlphaFoldDB" id="A0A914ENL9"/>
<name>A0A914ENL9_9BILA</name>
<reference evidence="4" key="1">
    <citation type="submission" date="2022-11" db="UniProtKB">
        <authorList>
            <consortium name="WormBaseParasite"/>
        </authorList>
    </citation>
    <scope>IDENTIFICATION</scope>
</reference>
<keyword evidence="3" id="KW-1185">Reference proteome</keyword>
<protein>
    <recommendedName>
        <fullName evidence="2">Abnormal cell migration protein 18-like fibronectin type I domain-containing protein</fullName>
    </recommendedName>
</protein>
<dbReference type="WBParaSite" id="ACRNAN_scaffold9532.g10427.t1">
    <property type="protein sequence ID" value="ACRNAN_scaffold9532.g10427.t1"/>
    <property type="gene ID" value="ACRNAN_scaffold9532.g10427"/>
</dbReference>
<sequence>MFAVSLNLIFLCLLQVIVLVTAFPNRDESSKSSSGISKSRADVVSTYLDFGSKKKHCWKNWESFKEHEKYRFHHIEYQCHDGIMYPEGCFFGNKDLAPGAIYIDDNNNSYHECFRNGTIVGYREVICSNTECKKDMFEAEDLLNLFRVKEVEESTVKVAQSHVFKTVFDFGGPNCTKDGKTFKEGEEYNVEHLRYQCKDGFMHPIGCKVGDNDLNPGDVLNDKENSSYHECFQVETRIGYREVFCGSENPCPRFKEIQITSS</sequence>
<dbReference type="Proteomes" id="UP000887540">
    <property type="component" value="Unplaced"/>
</dbReference>
<evidence type="ECO:0000259" key="2">
    <source>
        <dbReference type="Pfam" id="PF23003"/>
    </source>
</evidence>
<feature type="chain" id="PRO_5038093542" description="Abnormal cell migration protein 18-like fibronectin type I domain-containing protein" evidence="1">
    <location>
        <begin position="23"/>
        <end position="262"/>
    </location>
</feature>
<keyword evidence="1" id="KW-0732">Signal</keyword>
<dbReference type="Pfam" id="PF23003">
    <property type="entry name" value="Fn1_2"/>
    <property type="match status" value="1"/>
</dbReference>
<feature type="domain" description="Abnormal cell migration protein 18-like fibronectin type I" evidence="2">
    <location>
        <begin position="174"/>
        <end position="233"/>
    </location>
</feature>
<proteinExistence type="predicted"/>
<evidence type="ECO:0000256" key="1">
    <source>
        <dbReference type="SAM" id="SignalP"/>
    </source>
</evidence>
<organism evidence="3 4">
    <name type="scientific">Acrobeloides nanus</name>
    <dbReference type="NCBI Taxonomy" id="290746"/>
    <lineage>
        <taxon>Eukaryota</taxon>
        <taxon>Metazoa</taxon>
        <taxon>Ecdysozoa</taxon>
        <taxon>Nematoda</taxon>
        <taxon>Chromadorea</taxon>
        <taxon>Rhabditida</taxon>
        <taxon>Tylenchina</taxon>
        <taxon>Cephalobomorpha</taxon>
        <taxon>Cephaloboidea</taxon>
        <taxon>Cephalobidae</taxon>
        <taxon>Acrobeloides</taxon>
    </lineage>
</organism>